<dbReference type="InterPro" id="IPR051465">
    <property type="entry name" value="Cell_Envelope_Struct_Comp"/>
</dbReference>
<dbReference type="PANTHER" id="PTHR43308:SF5">
    <property type="entry name" value="S-LAYER PROTEIN _ PEPTIDOGLYCAN ENDO-BETA-N-ACETYLGLUCOSAMINIDASE"/>
    <property type="match status" value="1"/>
</dbReference>
<evidence type="ECO:0000259" key="1">
    <source>
        <dbReference type="PROSITE" id="PS51272"/>
    </source>
</evidence>
<organism evidence="2 3">
    <name type="scientific">Cohnella ginsengisoli</name>
    <dbReference type="NCBI Taxonomy" id="425004"/>
    <lineage>
        <taxon>Bacteria</taxon>
        <taxon>Bacillati</taxon>
        <taxon>Bacillota</taxon>
        <taxon>Bacilli</taxon>
        <taxon>Bacillales</taxon>
        <taxon>Paenibacillaceae</taxon>
        <taxon>Cohnella</taxon>
    </lineage>
</organism>
<feature type="domain" description="SLH" evidence="1">
    <location>
        <begin position="83"/>
        <end position="146"/>
    </location>
</feature>
<dbReference type="AlphaFoldDB" id="A0A9X4KL30"/>
<sequence>MLVDGRYNGKINSLTNSTYAVVWHPLEFSDVANHWAKAAVNDMGSRMVIDGTGDGRFSPDRAITRAEFAAIVVRGLGLKLENGTAAFSDVKASDWFGGAIDAASAYELIRGYEDGTFRPNDEITREEAMAIVSRAMAITGLRAKLPAQSDDAMLRSYKDASDVSGWARSGVQDNVQAGLVSGRGTALLAPKASITRAEVATVIQRLLQASGLI</sequence>
<name>A0A9X4KL30_9BACL</name>
<evidence type="ECO:0000313" key="3">
    <source>
        <dbReference type="Proteomes" id="UP001153387"/>
    </source>
</evidence>
<feature type="domain" description="SLH" evidence="1">
    <location>
        <begin position="154"/>
        <end position="213"/>
    </location>
</feature>
<dbReference type="PANTHER" id="PTHR43308">
    <property type="entry name" value="OUTER MEMBRANE PROTEIN ALPHA-RELATED"/>
    <property type="match status" value="1"/>
</dbReference>
<reference evidence="2 3" key="1">
    <citation type="submission" date="2022-10" db="EMBL/GenBank/DDBJ databases">
        <title>Comparative genomic analysis of Cohnella hashimotonis sp. nov., isolated from the International Space Station.</title>
        <authorList>
            <person name="Simpson A."/>
            <person name="Venkateswaran K."/>
        </authorList>
    </citation>
    <scope>NUCLEOTIDE SEQUENCE [LARGE SCALE GENOMIC DNA]</scope>
    <source>
        <strain evidence="2 3">DSM 18997</strain>
    </source>
</reference>
<feature type="domain" description="SLH" evidence="1">
    <location>
        <begin position="23"/>
        <end position="82"/>
    </location>
</feature>
<dbReference type="Pfam" id="PF00395">
    <property type="entry name" value="SLH"/>
    <property type="match status" value="3"/>
</dbReference>
<gene>
    <name evidence="2" type="ORF">OMP38_16995</name>
</gene>
<keyword evidence="3" id="KW-1185">Reference proteome</keyword>
<evidence type="ECO:0000313" key="2">
    <source>
        <dbReference type="EMBL" id="MDG0792377.1"/>
    </source>
</evidence>
<dbReference type="InterPro" id="IPR001119">
    <property type="entry name" value="SLH_dom"/>
</dbReference>
<proteinExistence type="predicted"/>
<dbReference type="PROSITE" id="PS51272">
    <property type="entry name" value="SLH"/>
    <property type="match status" value="3"/>
</dbReference>
<protein>
    <submittedName>
        <fullName evidence="2">S-layer homology domain-containing protein</fullName>
    </submittedName>
</protein>
<comment type="caution">
    <text evidence="2">The sequence shown here is derived from an EMBL/GenBank/DDBJ whole genome shotgun (WGS) entry which is preliminary data.</text>
</comment>
<dbReference type="RefSeq" id="WP_277566182.1">
    <property type="nucleotide sequence ID" value="NZ_JAPDHZ010000003.1"/>
</dbReference>
<dbReference type="Proteomes" id="UP001153387">
    <property type="component" value="Unassembled WGS sequence"/>
</dbReference>
<accession>A0A9X4KL30</accession>
<dbReference type="EMBL" id="JAPDHZ010000003">
    <property type="protein sequence ID" value="MDG0792377.1"/>
    <property type="molecule type" value="Genomic_DNA"/>
</dbReference>